<dbReference type="Pfam" id="PF02627">
    <property type="entry name" value="CMD"/>
    <property type="match status" value="1"/>
</dbReference>
<dbReference type="GO" id="GO:0051920">
    <property type="term" value="F:peroxiredoxin activity"/>
    <property type="evidence" value="ECO:0007669"/>
    <property type="project" value="InterPro"/>
</dbReference>
<dbReference type="PANTHER" id="PTHR34846">
    <property type="entry name" value="4-CARBOXYMUCONOLACTONE DECARBOXYLASE FAMILY PROTEIN (AFU_ORTHOLOGUE AFUA_6G11590)"/>
    <property type="match status" value="1"/>
</dbReference>
<reference evidence="2 3" key="1">
    <citation type="submission" date="2019-09" db="EMBL/GenBank/DDBJ databases">
        <title>Taxonomic organization of the family Brucellaceae based on a phylogenomic approach.</title>
        <authorList>
            <person name="Leclercq S."/>
            <person name="Cloeckaert A."/>
            <person name="Zygmunt M.S."/>
        </authorList>
    </citation>
    <scope>NUCLEOTIDE SEQUENCE [LARGE SCALE GENOMIC DNA]</scope>
    <source>
        <strain evidence="2 3">WS1830</strain>
    </source>
</reference>
<dbReference type="PANTHER" id="PTHR34846:SF10">
    <property type="entry name" value="CYTOPLASMIC PROTEIN"/>
    <property type="match status" value="1"/>
</dbReference>
<feature type="domain" description="Carboxymuconolactone decarboxylase-like" evidence="1">
    <location>
        <begin position="54"/>
        <end position="110"/>
    </location>
</feature>
<organism evidence="2 3">
    <name type="scientific">Brucella tritici</name>
    <dbReference type="NCBI Taxonomy" id="94626"/>
    <lineage>
        <taxon>Bacteria</taxon>
        <taxon>Pseudomonadati</taxon>
        <taxon>Pseudomonadota</taxon>
        <taxon>Alphaproteobacteria</taxon>
        <taxon>Hyphomicrobiales</taxon>
        <taxon>Brucellaceae</taxon>
        <taxon>Brucella/Ochrobactrum group</taxon>
        <taxon>Brucella</taxon>
    </lineage>
</organism>
<evidence type="ECO:0000313" key="2">
    <source>
        <dbReference type="EMBL" id="KAB2676861.1"/>
    </source>
</evidence>
<dbReference type="AlphaFoldDB" id="A0A6L3Y4A4"/>
<evidence type="ECO:0000259" key="1">
    <source>
        <dbReference type="Pfam" id="PF02627"/>
    </source>
</evidence>
<dbReference type="EMBL" id="WBVX01000044">
    <property type="protein sequence ID" value="KAB2676861.1"/>
    <property type="molecule type" value="Genomic_DNA"/>
</dbReference>
<protein>
    <submittedName>
        <fullName evidence="2">Carboxymuconolactone decarboxylase family protein</fullName>
    </submittedName>
</protein>
<gene>
    <name evidence="2" type="ORF">F9L08_26030</name>
</gene>
<dbReference type="InterPro" id="IPR003779">
    <property type="entry name" value="CMD-like"/>
</dbReference>
<dbReference type="Gene3D" id="1.20.1290.10">
    <property type="entry name" value="AhpD-like"/>
    <property type="match status" value="1"/>
</dbReference>
<dbReference type="Proteomes" id="UP000481643">
    <property type="component" value="Unassembled WGS sequence"/>
</dbReference>
<dbReference type="InterPro" id="IPR029032">
    <property type="entry name" value="AhpD-like"/>
</dbReference>
<name>A0A6L3Y4A4_9HYPH</name>
<evidence type="ECO:0000313" key="3">
    <source>
        <dbReference type="Proteomes" id="UP000481643"/>
    </source>
</evidence>
<proteinExistence type="predicted"/>
<dbReference type="SUPFAM" id="SSF69118">
    <property type="entry name" value="AhpD-like"/>
    <property type="match status" value="1"/>
</dbReference>
<accession>A0A6L3Y4A4</accession>
<comment type="caution">
    <text evidence="2">The sequence shown here is derived from an EMBL/GenBank/DDBJ whole genome shotgun (WGS) entry which is preliminary data.</text>
</comment>
<sequence length="167" mass="18601">MPVLNIVGHLQPEREANTMSSIPSYTTRPKAIKGLLVVERMINVSVWQHPLSGLVRLRVSQMSGCASCVKTSVVEARANGEAEMRLFMVSAWRKSILYSVKERAALALTEALINGEKLEELRGDQELIKTQLKDYEIVNLTVMVGAINQWNRLQIAARAVQVTQPSD</sequence>